<dbReference type="Proteomes" id="UP000193862">
    <property type="component" value="Unassembled WGS sequence"/>
</dbReference>
<accession>A0A1Y5T7G5</accession>
<feature type="transmembrane region" description="Helical" evidence="2">
    <location>
        <begin position="47"/>
        <end position="65"/>
    </location>
</feature>
<name>A0A1Y5T7G5_9RHOB</name>
<keyword evidence="2" id="KW-0812">Transmembrane</keyword>
<gene>
    <name evidence="3" type="ORF">AQS8620_02551</name>
</gene>
<keyword evidence="4" id="KW-1185">Reference proteome</keyword>
<feature type="transmembrane region" description="Helical" evidence="2">
    <location>
        <begin position="93"/>
        <end position="113"/>
    </location>
</feature>
<dbReference type="AlphaFoldDB" id="A0A1Y5T7G5"/>
<keyword evidence="2" id="KW-1133">Transmembrane helix</keyword>
<sequence length="157" mass="16349">MRPELARDGAPVTESGTVPSNVAQNAPAPAPVFLARRSYRRRRLIDAARLLPVVAGGLFFVPLIWQGAGERAGEVAEKVSGTGGGATGGVTTAWAYVHVFVVWGAVILAAGLLSRALRRSDPQAGSADARDQTGSYSGPERQSRTGSARDTFSSEGT</sequence>
<organism evidence="3 4">
    <name type="scientific">Aquimixticola soesokkakensis</name>
    <dbReference type="NCBI Taxonomy" id="1519096"/>
    <lineage>
        <taxon>Bacteria</taxon>
        <taxon>Pseudomonadati</taxon>
        <taxon>Pseudomonadota</taxon>
        <taxon>Alphaproteobacteria</taxon>
        <taxon>Rhodobacterales</taxon>
        <taxon>Paracoccaceae</taxon>
        <taxon>Aquimixticola</taxon>
    </lineage>
</organism>
<dbReference type="EMBL" id="FWFS01000009">
    <property type="protein sequence ID" value="SLN57508.1"/>
    <property type="molecule type" value="Genomic_DNA"/>
</dbReference>
<keyword evidence="2" id="KW-0472">Membrane</keyword>
<feature type="compositionally biased region" description="Polar residues" evidence="1">
    <location>
        <begin position="144"/>
        <end position="157"/>
    </location>
</feature>
<evidence type="ECO:0000256" key="2">
    <source>
        <dbReference type="SAM" id="Phobius"/>
    </source>
</evidence>
<reference evidence="3 4" key="1">
    <citation type="submission" date="2017-03" db="EMBL/GenBank/DDBJ databases">
        <authorList>
            <person name="Afonso C.L."/>
            <person name="Miller P.J."/>
            <person name="Scott M.A."/>
            <person name="Spackman E."/>
            <person name="Goraichik I."/>
            <person name="Dimitrov K.M."/>
            <person name="Suarez D.L."/>
            <person name="Swayne D.E."/>
        </authorList>
    </citation>
    <scope>NUCLEOTIDE SEQUENCE [LARGE SCALE GENOMIC DNA]</scope>
    <source>
        <strain evidence="3 4">CECT 8620</strain>
    </source>
</reference>
<evidence type="ECO:0000313" key="3">
    <source>
        <dbReference type="EMBL" id="SLN57508.1"/>
    </source>
</evidence>
<feature type="region of interest" description="Disordered" evidence="1">
    <location>
        <begin position="120"/>
        <end position="157"/>
    </location>
</feature>
<protein>
    <submittedName>
        <fullName evidence="3">Uncharacterized protein</fullName>
    </submittedName>
</protein>
<evidence type="ECO:0000313" key="4">
    <source>
        <dbReference type="Proteomes" id="UP000193862"/>
    </source>
</evidence>
<proteinExistence type="predicted"/>
<feature type="region of interest" description="Disordered" evidence="1">
    <location>
        <begin position="1"/>
        <end position="24"/>
    </location>
</feature>
<evidence type="ECO:0000256" key="1">
    <source>
        <dbReference type="SAM" id="MobiDB-lite"/>
    </source>
</evidence>